<dbReference type="Gene3D" id="2.40.128.640">
    <property type="match status" value="1"/>
</dbReference>
<proteinExistence type="predicted"/>
<dbReference type="AlphaFoldDB" id="A0AAP2DLB2"/>
<protein>
    <submittedName>
        <fullName evidence="1">Uncharacterized protein</fullName>
    </submittedName>
</protein>
<gene>
    <name evidence="1" type="ORF">KK083_16060</name>
</gene>
<sequence>MTQLKLIFKASLLFIAMNGCPQQNRPETTSVAGIFVASTPCSQGSRPLPGIAMHDDCRLIQWKLTLYEDAAAKTPTTFKLQALYGLPKQGTTGLAGGKKIEMEGAWAIVNIAGPTREAIVYRLKDKTTNETISFLKLSDNLLHLLDSDQRLMIGSAAWSYTLNRIDKPIARVD</sequence>
<dbReference type="Proteomes" id="UP001319200">
    <property type="component" value="Unassembled WGS sequence"/>
</dbReference>
<name>A0AAP2DLB2_9BACT</name>
<comment type="caution">
    <text evidence="1">The sequence shown here is derived from an EMBL/GenBank/DDBJ whole genome shotgun (WGS) entry which is preliminary data.</text>
</comment>
<organism evidence="1 2">
    <name type="scientific">Chryseosolibacter histidini</name>
    <dbReference type="NCBI Taxonomy" id="2782349"/>
    <lineage>
        <taxon>Bacteria</taxon>
        <taxon>Pseudomonadati</taxon>
        <taxon>Bacteroidota</taxon>
        <taxon>Cytophagia</taxon>
        <taxon>Cytophagales</taxon>
        <taxon>Chryseotaleaceae</taxon>
        <taxon>Chryseosolibacter</taxon>
    </lineage>
</organism>
<evidence type="ECO:0000313" key="2">
    <source>
        <dbReference type="Proteomes" id="UP001319200"/>
    </source>
</evidence>
<evidence type="ECO:0000313" key="1">
    <source>
        <dbReference type="EMBL" id="MBT1698405.1"/>
    </source>
</evidence>
<accession>A0AAP2DLB2</accession>
<keyword evidence="2" id="KW-1185">Reference proteome</keyword>
<dbReference type="RefSeq" id="WP_254164524.1">
    <property type="nucleotide sequence ID" value="NZ_JAHESF010000014.1"/>
</dbReference>
<dbReference type="EMBL" id="JAHESF010000014">
    <property type="protein sequence ID" value="MBT1698405.1"/>
    <property type="molecule type" value="Genomic_DNA"/>
</dbReference>
<reference evidence="1 2" key="1">
    <citation type="submission" date="2021-05" db="EMBL/GenBank/DDBJ databases">
        <title>A Polyphasic approach of four new species of the genus Ohtaekwangia: Ohtaekwangia histidinii sp. nov., Ohtaekwangia cretensis sp. nov., Ohtaekwangia indiensis sp. nov., Ohtaekwangia reichenbachii sp. nov. from diverse environment.</title>
        <authorList>
            <person name="Octaviana S."/>
        </authorList>
    </citation>
    <scope>NUCLEOTIDE SEQUENCE [LARGE SCALE GENOMIC DNA]</scope>
    <source>
        <strain evidence="1 2">PWU4</strain>
    </source>
</reference>